<reference evidence="2 3" key="1">
    <citation type="submission" date="2018-02" db="EMBL/GenBank/DDBJ databases">
        <title>Draft genome of wild Prunus yedoensis var. nudiflora.</title>
        <authorList>
            <person name="Baek S."/>
            <person name="Kim J.-H."/>
            <person name="Choi K."/>
            <person name="Kim G.-B."/>
            <person name="Cho A."/>
            <person name="Jang H."/>
            <person name="Shin C.-H."/>
            <person name="Yu H.-J."/>
            <person name="Mun J.-H."/>
        </authorList>
    </citation>
    <scope>NUCLEOTIDE SEQUENCE [LARGE SCALE GENOMIC DNA]</scope>
    <source>
        <strain evidence="3">cv. Jeju island</strain>
        <tissue evidence="2">Leaf</tissue>
    </source>
</reference>
<keyword evidence="3" id="KW-1185">Reference proteome</keyword>
<comment type="caution">
    <text evidence="2">The sequence shown here is derived from an EMBL/GenBank/DDBJ whole genome shotgun (WGS) entry which is preliminary data.</text>
</comment>
<gene>
    <name evidence="2" type="ORF">Pyn_00888</name>
</gene>
<dbReference type="OrthoDB" id="10622817at2759"/>
<organism evidence="2 3">
    <name type="scientific">Prunus yedoensis var. nudiflora</name>
    <dbReference type="NCBI Taxonomy" id="2094558"/>
    <lineage>
        <taxon>Eukaryota</taxon>
        <taxon>Viridiplantae</taxon>
        <taxon>Streptophyta</taxon>
        <taxon>Embryophyta</taxon>
        <taxon>Tracheophyta</taxon>
        <taxon>Spermatophyta</taxon>
        <taxon>Magnoliopsida</taxon>
        <taxon>eudicotyledons</taxon>
        <taxon>Gunneridae</taxon>
        <taxon>Pentapetalae</taxon>
        <taxon>rosids</taxon>
        <taxon>fabids</taxon>
        <taxon>Rosales</taxon>
        <taxon>Rosaceae</taxon>
        <taxon>Amygdaloideae</taxon>
        <taxon>Amygdaleae</taxon>
        <taxon>Prunus</taxon>
    </lineage>
</organism>
<evidence type="ECO:0000313" key="2">
    <source>
        <dbReference type="EMBL" id="PQQ05382.1"/>
    </source>
</evidence>
<feature type="region of interest" description="Disordered" evidence="1">
    <location>
        <begin position="1"/>
        <end position="36"/>
    </location>
</feature>
<sequence length="53" mass="5998">MAEAEETAAPKRAWREEIEDEEGRGVVPPSSIHPDRMKDFLDTSRLVLLGEMT</sequence>
<proteinExistence type="predicted"/>
<protein>
    <submittedName>
        <fullName evidence="2">Uncharacterized protein</fullName>
    </submittedName>
</protein>
<accession>A0A314YD79</accession>
<evidence type="ECO:0000313" key="3">
    <source>
        <dbReference type="Proteomes" id="UP000250321"/>
    </source>
</evidence>
<dbReference type="EMBL" id="PJQY01001094">
    <property type="protein sequence ID" value="PQQ05382.1"/>
    <property type="molecule type" value="Genomic_DNA"/>
</dbReference>
<dbReference type="AlphaFoldDB" id="A0A314YD79"/>
<dbReference type="Proteomes" id="UP000250321">
    <property type="component" value="Unassembled WGS sequence"/>
</dbReference>
<evidence type="ECO:0000256" key="1">
    <source>
        <dbReference type="SAM" id="MobiDB-lite"/>
    </source>
</evidence>
<name>A0A314YD79_PRUYE</name>